<organism evidence="2 3">
    <name type="scientific">Ilex paraguariensis</name>
    <name type="common">yerba mate</name>
    <dbReference type="NCBI Taxonomy" id="185542"/>
    <lineage>
        <taxon>Eukaryota</taxon>
        <taxon>Viridiplantae</taxon>
        <taxon>Streptophyta</taxon>
        <taxon>Embryophyta</taxon>
        <taxon>Tracheophyta</taxon>
        <taxon>Spermatophyta</taxon>
        <taxon>Magnoliopsida</taxon>
        <taxon>eudicotyledons</taxon>
        <taxon>Gunneridae</taxon>
        <taxon>Pentapetalae</taxon>
        <taxon>asterids</taxon>
        <taxon>campanulids</taxon>
        <taxon>Aquifoliales</taxon>
        <taxon>Aquifoliaceae</taxon>
        <taxon>Ilex</taxon>
    </lineage>
</organism>
<dbReference type="EMBL" id="CAUOFW020001910">
    <property type="protein sequence ID" value="CAK9149634.1"/>
    <property type="molecule type" value="Genomic_DNA"/>
</dbReference>
<evidence type="ECO:0000313" key="3">
    <source>
        <dbReference type="Proteomes" id="UP001642360"/>
    </source>
</evidence>
<feature type="region of interest" description="Disordered" evidence="1">
    <location>
        <begin position="83"/>
        <end position="107"/>
    </location>
</feature>
<proteinExistence type="predicted"/>
<dbReference type="Proteomes" id="UP001642360">
    <property type="component" value="Unassembled WGS sequence"/>
</dbReference>
<evidence type="ECO:0000256" key="1">
    <source>
        <dbReference type="SAM" id="MobiDB-lite"/>
    </source>
</evidence>
<dbReference type="AlphaFoldDB" id="A0ABC8S347"/>
<keyword evidence="3" id="KW-1185">Reference proteome</keyword>
<comment type="caution">
    <text evidence="2">The sequence shown here is derived from an EMBL/GenBank/DDBJ whole genome shotgun (WGS) entry which is preliminary data.</text>
</comment>
<accession>A0ABC8S347</accession>
<evidence type="ECO:0000313" key="2">
    <source>
        <dbReference type="EMBL" id="CAK9149634.1"/>
    </source>
</evidence>
<sequence length="107" mass="12287">NPSFISVCLKPLRSRQIFRSLMLNLSFSTTLGRESSDPLLSRFYQSRSCVRVQCSFISRPMAKEIMRMKPWIEVAPSPLVFPHRPSSSPKLETIREERAEGNNEDGE</sequence>
<feature type="non-terminal residue" evidence="2">
    <location>
        <position position="1"/>
    </location>
</feature>
<feature type="compositionally biased region" description="Basic and acidic residues" evidence="1">
    <location>
        <begin position="92"/>
        <end position="101"/>
    </location>
</feature>
<gene>
    <name evidence="2" type="ORF">ILEXP_LOCUS17692</name>
</gene>
<dbReference type="PANTHER" id="PTHR36063:SF1">
    <property type="entry name" value="ARABIDOPSIS THALIANA GENOMIC DNA, CHROMOSOME 5, P1 CLONE:MOK16"/>
    <property type="match status" value="1"/>
</dbReference>
<reference evidence="2 3" key="1">
    <citation type="submission" date="2024-02" db="EMBL/GenBank/DDBJ databases">
        <authorList>
            <person name="Vignale AGUSTIN F."/>
            <person name="Sosa J E."/>
            <person name="Modenutti C."/>
        </authorList>
    </citation>
    <scope>NUCLEOTIDE SEQUENCE [LARGE SCALE GENOMIC DNA]</scope>
</reference>
<name>A0ABC8S347_9AQUA</name>
<protein>
    <submittedName>
        <fullName evidence="2">Uncharacterized protein</fullName>
    </submittedName>
</protein>
<dbReference type="PANTHER" id="PTHR36063">
    <property type="entry name" value="ARABIDOPSIS THALIANA GENOMIC DNA, CHROMOSOME 5, P1 CLONE:MOK16"/>
    <property type="match status" value="1"/>
</dbReference>